<gene>
    <name evidence="1" type="ORF">CEN89_603</name>
</gene>
<dbReference type="Proteomes" id="UP000315689">
    <property type="component" value="Unassembled WGS sequence"/>
</dbReference>
<proteinExistence type="predicted"/>
<reference evidence="1 2" key="1">
    <citation type="submission" date="2017-07" db="EMBL/GenBank/DDBJ databases">
        <title>Mechanisms for carbon and nitrogen cycling indicate functional differentiation within the Candidate Phyla Radiation.</title>
        <authorList>
            <person name="Danczak R.E."/>
            <person name="Johnston M.D."/>
            <person name="Kenah C."/>
            <person name="Slattery M."/>
            <person name="Wrighton K.C."/>
            <person name="Wilkins M.J."/>
        </authorList>
    </citation>
    <scope>NUCLEOTIDE SEQUENCE [LARGE SCALE GENOMIC DNA]</scope>
    <source>
        <strain evidence="1">Licking1014_7</strain>
    </source>
</reference>
<sequence length="411" mass="46776">MLGAVIFAEMFFYYFIRTEKIDVFGKKTKQERQIKGTVWGISDLDRTAEVKDFGSLWTRVELHWNDVKQNSWQGFIDKINALDSQKIIVTVFSDSRADTVCPTDFQGFSCPPLTQEKYQEFLRGALDKSGQKVKFWQIEDRVFDKNGRWKGNQEQYATLLSSARKTIKSASKDNAIILAGIALGNIDVKNANNAPFKEIENGIDYIFQKSKNDFDIVDLHLFSGLSSVAERVEWLQNKMKAKIFLKPIWSLEMSGPDLTFSEYSEDIQAQEVAKRFLIGFEAGLEKILYYHWQDKEGAKIDPLQATVGLLKISGAPKPAYTAFKIFVQNLSGFNYLKRLDLGEGVFGYQISFSKNSVKKPLFVFWSESEFALTLPLEIKDNAQAIDYLGNKVAITDGKITIDSQPIYVLVK</sequence>
<dbReference type="InterPro" id="IPR017853">
    <property type="entry name" value="GH"/>
</dbReference>
<dbReference type="PANTHER" id="PTHR12631">
    <property type="entry name" value="ALPHA-L-IDURONIDASE"/>
    <property type="match status" value="1"/>
</dbReference>
<name>A0A554LIB0_9BACT</name>
<dbReference type="PANTHER" id="PTHR12631:SF10">
    <property type="entry name" value="BETA-XYLOSIDASE-LIKE PROTEIN-RELATED"/>
    <property type="match status" value="1"/>
</dbReference>
<accession>A0A554LIB0</accession>
<evidence type="ECO:0000313" key="2">
    <source>
        <dbReference type="Proteomes" id="UP000315689"/>
    </source>
</evidence>
<evidence type="ECO:0008006" key="3">
    <source>
        <dbReference type="Google" id="ProtNLM"/>
    </source>
</evidence>
<protein>
    <recommendedName>
        <fullName evidence="3">Glycoside hydrolase family 5 domain-containing protein</fullName>
    </recommendedName>
</protein>
<dbReference type="GO" id="GO:0004553">
    <property type="term" value="F:hydrolase activity, hydrolyzing O-glycosyl compounds"/>
    <property type="evidence" value="ECO:0007669"/>
    <property type="project" value="TreeGrafter"/>
</dbReference>
<dbReference type="InterPro" id="IPR051923">
    <property type="entry name" value="Glycosyl_Hydrolase_39"/>
</dbReference>
<dbReference type="SUPFAM" id="SSF51445">
    <property type="entry name" value="(Trans)glycosidases"/>
    <property type="match status" value="1"/>
</dbReference>
<evidence type="ECO:0000313" key="1">
    <source>
        <dbReference type="EMBL" id="TSC92597.1"/>
    </source>
</evidence>
<comment type="caution">
    <text evidence="1">The sequence shown here is derived from an EMBL/GenBank/DDBJ whole genome shotgun (WGS) entry which is preliminary data.</text>
</comment>
<dbReference type="Gene3D" id="3.20.20.80">
    <property type="entry name" value="Glycosidases"/>
    <property type="match status" value="1"/>
</dbReference>
<organism evidence="1 2">
    <name type="scientific">Candidatus Berkelbacteria bacterium Licking1014_7</name>
    <dbReference type="NCBI Taxonomy" id="2017147"/>
    <lineage>
        <taxon>Bacteria</taxon>
        <taxon>Candidatus Berkelbacteria</taxon>
    </lineage>
</organism>
<dbReference type="AlphaFoldDB" id="A0A554LIB0"/>
<dbReference type="EMBL" id="VMGK01000019">
    <property type="protein sequence ID" value="TSC92597.1"/>
    <property type="molecule type" value="Genomic_DNA"/>
</dbReference>